<name>A0ABD6D9K3_9EURY</name>
<reference evidence="4 5" key="1">
    <citation type="journal article" date="2019" name="Int. J. Syst. Evol. Microbiol.">
        <title>The Global Catalogue of Microorganisms (GCM) 10K type strain sequencing project: providing services to taxonomists for standard genome sequencing and annotation.</title>
        <authorList>
            <consortium name="The Broad Institute Genomics Platform"/>
            <consortium name="The Broad Institute Genome Sequencing Center for Infectious Disease"/>
            <person name="Wu L."/>
            <person name="Ma J."/>
        </authorList>
    </citation>
    <scope>NUCLEOTIDE SEQUENCE [LARGE SCALE GENOMIC DNA]</scope>
    <source>
        <strain evidence="4 5">CGMCC 1.10593</strain>
    </source>
</reference>
<feature type="region of interest" description="Disordered" evidence="2">
    <location>
        <begin position="1"/>
        <end position="61"/>
    </location>
</feature>
<evidence type="ECO:0000313" key="4">
    <source>
        <dbReference type="EMBL" id="MFD1641849.1"/>
    </source>
</evidence>
<dbReference type="InterPro" id="IPR029058">
    <property type="entry name" value="AB_hydrolase_fold"/>
</dbReference>
<dbReference type="InterPro" id="IPR050261">
    <property type="entry name" value="FrsA_esterase"/>
</dbReference>
<dbReference type="Proteomes" id="UP001597052">
    <property type="component" value="Unassembled WGS sequence"/>
</dbReference>
<feature type="compositionally biased region" description="Polar residues" evidence="2">
    <location>
        <begin position="36"/>
        <end position="51"/>
    </location>
</feature>
<dbReference type="InterPro" id="IPR022742">
    <property type="entry name" value="Hydrolase_4"/>
</dbReference>
<evidence type="ECO:0000256" key="2">
    <source>
        <dbReference type="SAM" id="MobiDB-lite"/>
    </source>
</evidence>
<dbReference type="GO" id="GO:0016788">
    <property type="term" value="F:hydrolase activity, acting on ester bonds"/>
    <property type="evidence" value="ECO:0007669"/>
    <property type="project" value="UniProtKB-ARBA"/>
</dbReference>
<dbReference type="PANTHER" id="PTHR22946:SF9">
    <property type="entry name" value="POLYKETIDE TRANSFERASE AF380"/>
    <property type="match status" value="1"/>
</dbReference>
<sequence length="341" mass="37174">MTEFVRADSGTSTSETDPRNVSSRPSSRRKPINRSQQSLRRPSREAYSTRSVEFDSDGETCRGTLYLPDRPEHPPVVVMAPGLGFWQSFGLPAVAERFAEAGYAAFTFDYRHHGDSDGEPRGLVSPAKQVDDYEAAIDAMRAAEDVDSNRLVVWGHSLSGGHALSVAAENFRVAGVIATCPFVDGRAQTLGMVRQPKRLFKSLAAGLRDGLGYRLGLGAEVRIVDEEDGFGVVTAPGAKRAAFDLVDRQADWDNRIPARIFLSLPRYRPIAEVEEIRCPALLIGGREDVVVPAEGAATAADGIAEATYLELPVDHFSVFSDDFETVVGHQLTFLRSVVGHR</sequence>
<evidence type="ECO:0000313" key="5">
    <source>
        <dbReference type="Proteomes" id="UP001597052"/>
    </source>
</evidence>
<evidence type="ECO:0000256" key="1">
    <source>
        <dbReference type="ARBA" id="ARBA00022801"/>
    </source>
</evidence>
<comment type="caution">
    <text evidence="4">The sequence shown here is derived from an EMBL/GenBank/DDBJ whole genome shotgun (WGS) entry which is preliminary data.</text>
</comment>
<accession>A0ABD6D9K3</accession>
<dbReference type="Gene3D" id="3.40.50.1820">
    <property type="entry name" value="alpha/beta hydrolase"/>
    <property type="match status" value="1"/>
</dbReference>
<organism evidence="4 5">
    <name type="scientific">Halohasta litorea</name>
    <dbReference type="NCBI Taxonomy" id="869891"/>
    <lineage>
        <taxon>Archaea</taxon>
        <taxon>Methanobacteriati</taxon>
        <taxon>Methanobacteriota</taxon>
        <taxon>Stenosarchaea group</taxon>
        <taxon>Halobacteria</taxon>
        <taxon>Halobacteriales</taxon>
        <taxon>Haloferacaceae</taxon>
        <taxon>Halohasta</taxon>
    </lineage>
</organism>
<gene>
    <name evidence="4" type="ORF">ACFSBW_08180</name>
</gene>
<dbReference type="RefSeq" id="WP_256395769.1">
    <property type="nucleotide sequence ID" value="NZ_JANHDJ010000002.1"/>
</dbReference>
<dbReference type="SUPFAM" id="SSF53474">
    <property type="entry name" value="alpha/beta-Hydrolases"/>
    <property type="match status" value="1"/>
</dbReference>
<dbReference type="PANTHER" id="PTHR22946">
    <property type="entry name" value="DIENELACTONE HYDROLASE DOMAIN-CONTAINING PROTEIN-RELATED"/>
    <property type="match status" value="1"/>
</dbReference>
<keyword evidence="5" id="KW-1185">Reference proteome</keyword>
<proteinExistence type="predicted"/>
<dbReference type="AlphaFoldDB" id="A0ABD6D9K3"/>
<keyword evidence="1 4" id="KW-0378">Hydrolase</keyword>
<protein>
    <submittedName>
        <fullName evidence="4">Alpha/beta hydrolase</fullName>
    </submittedName>
</protein>
<dbReference type="EMBL" id="JBHUDM010000002">
    <property type="protein sequence ID" value="MFD1641849.1"/>
    <property type="molecule type" value="Genomic_DNA"/>
</dbReference>
<feature type="domain" description="Serine aminopeptidase S33" evidence="3">
    <location>
        <begin position="76"/>
        <end position="304"/>
    </location>
</feature>
<dbReference type="Pfam" id="PF12146">
    <property type="entry name" value="Hydrolase_4"/>
    <property type="match status" value="1"/>
</dbReference>
<evidence type="ECO:0000259" key="3">
    <source>
        <dbReference type="Pfam" id="PF12146"/>
    </source>
</evidence>